<dbReference type="AlphaFoldDB" id="B2VEG3"/>
<dbReference type="HOGENOM" id="CLU_707617_0_0_6"/>
<keyword evidence="2" id="KW-1185">Reference proteome</keyword>
<dbReference type="RefSeq" id="WP_012441618.1">
    <property type="nucleotide sequence ID" value="NC_010694.1"/>
</dbReference>
<evidence type="ECO:0000313" key="2">
    <source>
        <dbReference type="Proteomes" id="UP000001726"/>
    </source>
</evidence>
<organism evidence="1 2">
    <name type="scientific">Erwinia tasmaniensis (strain DSM 17950 / CFBP 7177 / CIP 109463 / NCPPB 4357 / Et1/99)</name>
    <dbReference type="NCBI Taxonomy" id="465817"/>
    <lineage>
        <taxon>Bacteria</taxon>
        <taxon>Pseudomonadati</taxon>
        <taxon>Pseudomonadota</taxon>
        <taxon>Gammaproteobacteria</taxon>
        <taxon>Enterobacterales</taxon>
        <taxon>Erwiniaceae</taxon>
        <taxon>Erwinia</taxon>
    </lineage>
</organism>
<gene>
    <name evidence="1" type="ordered locus">ETA_18880</name>
</gene>
<sequence length="394" mass="46061">MVIFNTQTCRYPNCFDENINSHAISRRFSLETIAEDYHLFHFKPRQISRYEKKPYFKKIGTSKATAQGGFCETHDSFFKRLDTDEIHTTREILLQAYRSLCIINNEEKKAAISIYGLNSPDAYDKIRIEEVVAFLDKSGHSNLIEKLYDDRIVTIVKKKIQFLRSESVDRDLREIEKLSDYLIRILDFIEMHDVPTCEFRTLTTKNMGYRIFYYKTNFKIPVSINAMTRGCFFGEKIKTFSIVVPYKESNVIIGIIPNKIGYAQFYEDKIEDYFSNRLNVITFVESLMSTCDGWFIKPSIIDNMSDEKKEFFMQDCMFYNERKLYAEYDFSIFDDLKEKICTEDGIDLPTAKLANIPLREDYELRYAAMLKSILASDPLGEVKSAEPGSKSAKF</sequence>
<accession>B2VEG3</accession>
<proteinExistence type="predicted"/>
<protein>
    <submittedName>
        <fullName evidence="1">Uncharacterized protein</fullName>
    </submittedName>
</protein>
<evidence type="ECO:0000313" key="1">
    <source>
        <dbReference type="EMBL" id="CAO96934.1"/>
    </source>
</evidence>
<dbReference type="KEGG" id="eta:ETA_18880"/>
<dbReference type="Proteomes" id="UP000001726">
    <property type="component" value="Chromosome"/>
</dbReference>
<dbReference type="OrthoDB" id="583051at2"/>
<dbReference type="eggNOG" id="ENOG503330D">
    <property type="taxonomic scope" value="Bacteria"/>
</dbReference>
<name>B2VEG3_ERWT9</name>
<reference evidence="1 2" key="1">
    <citation type="journal article" date="2008" name="Environ. Microbiol.">
        <title>The genome of Erwinia tasmaniensis strain Et1/99, a non-pathogenic bacterium in the genus Erwinia.</title>
        <authorList>
            <person name="Kube M."/>
            <person name="Migdoll A.M."/>
            <person name="Mueller I."/>
            <person name="Kuhl H."/>
            <person name="Beck A."/>
            <person name="Reinhardt R."/>
            <person name="Geider K."/>
        </authorList>
    </citation>
    <scope>NUCLEOTIDE SEQUENCE [LARGE SCALE GENOMIC DNA]</scope>
    <source>
        <strain evidence="2">DSM 17950 / CFBP 7177 / CIP 109463 / NCPPB 4357 / Et1/99</strain>
    </source>
</reference>
<dbReference type="EMBL" id="CU468135">
    <property type="protein sequence ID" value="CAO96934.1"/>
    <property type="molecule type" value="Genomic_DNA"/>
</dbReference>